<name>A0ACA8DTS5_9GAMM</name>
<proteinExistence type="predicted"/>
<accession>A0ACA8DTS5</accession>
<dbReference type="Proteomes" id="UP000217277">
    <property type="component" value="Chromosome I"/>
</dbReference>
<dbReference type="EMBL" id="CP011011">
    <property type="protein sequence ID" value="ATC81505.1"/>
    <property type="molecule type" value="Genomic_DNA"/>
</dbReference>
<sequence>MKILLALSLLVLLTGCFGPDKFDASNDETIKESTQKIVNALPEADRDEFRKAFMYFSMGGSDGLGAMFGAAFSGKSSKLSNETSIKINLQEINGLTGEQILHKYKVSLEEDLIKRKEKEVELDKTKTLKREAQELLDSKKFKEAIAKYEALRKIASGVEAAEKGIEKTTKAMNEFTEKMNYIDKVTITEFSAKRIDTYSKRGIPAVRISLKNNGDKSLDKVKVIVYFQDKNGDTIFEENYFPVLVSKYSYSSASKPLKPGYIKEMDEGKYYTLDSTLSDWVEGKSIAKVVDIEFSSK</sequence>
<keyword evidence="2" id="KW-1185">Reference proteome</keyword>
<evidence type="ECO:0000313" key="2">
    <source>
        <dbReference type="Proteomes" id="UP000217277"/>
    </source>
</evidence>
<organism evidence="1 2">
    <name type="scientific">Pseudoalteromonas agarivorans DSM 14585</name>
    <dbReference type="NCBI Taxonomy" id="1312369"/>
    <lineage>
        <taxon>Bacteria</taxon>
        <taxon>Pseudomonadati</taxon>
        <taxon>Pseudomonadota</taxon>
        <taxon>Gammaproteobacteria</taxon>
        <taxon>Alteromonadales</taxon>
        <taxon>Pseudoalteromonadaceae</taxon>
        <taxon>Pseudoalteromonas</taxon>
    </lineage>
</organism>
<reference evidence="1" key="1">
    <citation type="submission" date="2015-03" db="EMBL/GenBank/DDBJ databases">
        <authorList>
            <person name="Xie B.-B."/>
            <person name="Rong J.-C."/>
            <person name="Qin Q.-L."/>
            <person name="Zhang Y.-Z."/>
        </authorList>
    </citation>
    <scope>NUCLEOTIDE SEQUENCE</scope>
    <source>
        <strain evidence="1">DSM 14585</strain>
    </source>
</reference>
<evidence type="ECO:0000313" key="1">
    <source>
        <dbReference type="EMBL" id="ATC81505.1"/>
    </source>
</evidence>
<gene>
    <name evidence="1" type="ORF">PAGA_a1029</name>
</gene>
<protein>
    <submittedName>
        <fullName evidence="1">Uncharacterized protein</fullName>
    </submittedName>
</protein>